<dbReference type="EC" id="2.8.1.1" evidence="4"/>
<dbReference type="EC" id="2.8.1.2" evidence="4"/>
<keyword evidence="4" id="KW-0670">Pyruvate</keyword>
<dbReference type="PANTHER" id="PTHR11364">
    <property type="entry name" value="THIOSULFATE SULFERTANSFERASE"/>
    <property type="match status" value="1"/>
</dbReference>
<dbReference type="PANTHER" id="PTHR11364:SF27">
    <property type="entry name" value="SULFURTRANSFERASE"/>
    <property type="match status" value="1"/>
</dbReference>
<dbReference type="SMART" id="SM00450">
    <property type="entry name" value="RHOD"/>
    <property type="match status" value="2"/>
</dbReference>
<dbReference type="InterPro" id="IPR001763">
    <property type="entry name" value="Rhodanese-like_dom"/>
</dbReference>
<evidence type="ECO:0000256" key="1">
    <source>
        <dbReference type="ARBA" id="ARBA00022679"/>
    </source>
</evidence>
<protein>
    <submittedName>
        <fullName evidence="4">Thiosulfate/3-mercaptopyruvate sulfurtransferase</fullName>
        <ecNumber evidence="4">2.8.1.1</ecNumber>
        <ecNumber evidence="4">2.8.1.2</ecNumber>
    </submittedName>
</protein>
<proteinExistence type="predicted"/>
<gene>
    <name evidence="4" type="ORF">FHS38_005899</name>
</gene>
<reference evidence="4 5" key="1">
    <citation type="submission" date="2020-08" db="EMBL/GenBank/DDBJ databases">
        <title>Genomic Encyclopedia of Type Strains, Phase III (KMG-III): the genomes of soil and plant-associated and newly described type strains.</title>
        <authorList>
            <person name="Whitman W."/>
        </authorList>
    </citation>
    <scope>NUCLEOTIDE SEQUENCE [LARGE SCALE GENOMIC DNA]</scope>
    <source>
        <strain evidence="4 5">CECT 3265</strain>
    </source>
</reference>
<name>A0A7W7LGH1_STRNE</name>
<dbReference type="GO" id="GO:0004792">
    <property type="term" value="F:thiosulfate-cyanide sulfurtransferase activity"/>
    <property type="evidence" value="ECO:0007669"/>
    <property type="project" value="UniProtKB-EC"/>
</dbReference>
<dbReference type="Proteomes" id="UP000556436">
    <property type="component" value="Unassembled WGS sequence"/>
</dbReference>
<organism evidence="4 5">
    <name type="scientific">Streptomyces netropsis</name>
    <name type="common">Streptoverticillium netropsis</name>
    <dbReference type="NCBI Taxonomy" id="55404"/>
    <lineage>
        <taxon>Bacteria</taxon>
        <taxon>Bacillati</taxon>
        <taxon>Actinomycetota</taxon>
        <taxon>Actinomycetes</taxon>
        <taxon>Kitasatosporales</taxon>
        <taxon>Streptomycetaceae</taxon>
        <taxon>Streptomyces</taxon>
    </lineage>
</organism>
<evidence type="ECO:0000313" key="5">
    <source>
        <dbReference type="Proteomes" id="UP000556436"/>
    </source>
</evidence>
<dbReference type="InterPro" id="IPR001307">
    <property type="entry name" value="Thiosulphate_STrfase_CS"/>
</dbReference>
<dbReference type="Gene3D" id="3.40.250.10">
    <property type="entry name" value="Rhodanese-like domain"/>
    <property type="match status" value="2"/>
</dbReference>
<keyword evidence="1 4" id="KW-0808">Transferase</keyword>
<dbReference type="InterPro" id="IPR036873">
    <property type="entry name" value="Rhodanese-like_dom_sf"/>
</dbReference>
<dbReference type="PROSITE" id="PS50206">
    <property type="entry name" value="RHODANESE_3"/>
    <property type="match status" value="2"/>
</dbReference>
<dbReference type="CDD" id="cd01448">
    <property type="entry name" value="TST_Repeat_1"/>
    <property type="match status" value="1"/>
</dbReference>
<dbReference type="PROSITE" id="PS00380">
    <property type="entry name" value="RHODANESE_1"/>
    <property type="match status" value="1"/>
</dbReference>
<dbReference type="AlphaFoldDB" id="A0A7W7LGH1"/>
<dbReference type="InterPro" id="IPR045078">
    <property type="entry name" value="TST/MPST-like"/>
</dbReference>
<feature type="domain" description="Rhodanese" evidence="3">
    <location>
        <begin position="16"/>
        <end position="133"/>
    </location>
</feature>
<dbReference type="Pfam" id="PF00581">
    <property type="entry name" value="Rhodanese"/>
    <property type="match status" value="2"/>
</dbReference>
<dbReference type="SUPFAM" id="SSF52821">
    <property type="entry name" value="Rhodanese/Cell cycle control phosphatase"/>
    <property type="match status" value="2"/>
</dbReference>
<evidence type="ECO:0000259" key="3">
    <source>
        <dbReference type="PROSITE" id="PS50206"/>
    </source>
</evidence>
<evidence type="ECO:0000313" key="4">
    <source>
        <dbReference type="EMBL" id="MBB4889823.1"/>
    </source>
</evidence>
<feature type="domain" description="Rhodanese" evidence="3">
    <location>
        <begin position="162"/>
        <end position="273"/>
    </location>
</feature>
<dbReference type="EMBL" id="JACHJG010000015">
    <property type="protein sequence ID" value="MBB4889823.1"/>
    <property type="molecule type" value="Genomic_DNA"/>
</dbReference>
<evidence type="ECO:0000256" key="2">
    <source>
        <dbReference type="ARBA" id="ARBA00022737"/>
    </source>
</evidence>
<dbReference type="RefSeq" id="WP_184738554.1">
    <property type="nucleotide sequence ID" value="NZ_BMRW01000013.1"/>
</dbReference>
<dbReference type="GO" id="GO:0016784">
    <property type="term" value="F:3-mercaptopyruvate sulfurtransferase activity"/>
    <property type="evidence" value="ECO:0007669"/>
    <property type="project" value="UniProtKB-EC"/>
</dbReference>
<accession>A0A7W7LGH1</accession>
<keyword evidence="2" id="KW-0677">Repeat</keyword>
<dbReference type="CDD" id="cd01449">
    <property type="entry name" value="TST_Repeat_2"/>
    <property type="match status" value="1"/>
</dbReference>
<sequence>MDAIITADQLASAAAGDGPPTLLDIRWQHGRPSGRPEYEAGHLPGAVYVDLDTELAGAPGETGRHPLPDIAAFGAAMRRAGVSRDREVVVYDGGLGWAAARAWWLLRWTGHPAVRVLDGGLAAWTRGGGSLTKEIPPVAEGDFVPEPGARPILLDADGAAALARRGLLLDARAGERYRGEVEPIDRVAGHIPGAVSAPTSENAAEDGRFHPAAVLSRRFAELGATADTEVGVYCGSGVSAAQQVLALAVAGIPAALYIGSWSEWTADEKRPVATGPQPG</sequence>
<comment type="caution">
    <text evidence="4">The sequence shown here is derived from an EMBL/GenBank/DDBJ whole genome shotgun (WGS) entry which is preliminary data.</text>
</comment>
<keyword evidence="5" id="KW-1185">Reference proteome</keyword>